<name>A0A1G9GWV4_9PSED</name>
<dbReference type="STRING" id="137658.SAMN05216186_11423"/>
<evidence type="ECO:0000313" key="2">
    <source>
        <dbReference type="EMBL" id="SDL04753.1"/>
    </source>
</evidence>
<evidence type="ECO:0000256" key="1">
    <source>
        <dbReference type="SAM" id="MobiDB-lite"/>
    </source>
</evidence>
<feature type="compositionally biased region" description="Acidic residues" evidence="1">
    <location>
        <begin position="42"/>
        <end position="52"/>
    </location>
</feature>
<feature type="region of interest" description="Disordered" evidence="1">
    <location>
        <begin position="1"/>
        <end position="52"/>
    </location>
</feature>
<dbReference type="EMBL" id="FNFD01000014">
    <property type="protein sequence ID" value="SDL04753.1"/>
    <property type="molecule type" value="Genomic_DNA"/>
</dbReference>
<keyword evidence="3" id="KW-1185">Reference proteome</keyword>
<organism evidence="2 3">
    <name type="scientific">Pseudomonas indica</name>
    <dbReference type="NCBI Taxonomy" id="137658"/>
    <lineage>
        <taxon>Bacteria</taxon>
        <taxon>Pseudomonadati</taxon>
        <taxon>Pseudomonadota</taxon>
        <taxon>Gammaproteobacteria</taxon>
        <taxon>Pseudomonadales</taxon>
        <taxon>Pseudomonadaceae</taxon>
        <taxon>Pseudomonas</taxon>
    </lineage>
</organism>
<reference evidence="2 3" key="1">
    <citation type="submission" date="2016-10" db="EMBL/GenBank/DDBJ databases">
        <authorList>
            <person name="de Groot N.N."/>
        </authorList>
    </citation>
    <scope>NUCLEOTIDE SEQUENCE [LARGE SCALE GENOMIC DNA]</scope>
    <source>
        <strain evidence="2 3">JCM 21544</strain>
    </source>
</reference>
<sequence>MACGCGGGNGGQGGCGGQKPVSEATETPAVQEVVPEPAQEAEAQETEPGSEQ</sequence>
<accession>A0A1G9GWV4</accession>
<proteinExistence type="predicted"/>
<evidence type="ECO:0000313" key="3">
    <source>
        <dbReference type="Proteomes" id="UP000198706"/>
    </source>
</evidence>
<feature type="compositionally biased region" description="Low complexity" evidence="1">
    <location>
        <begin position="25"/>
        <end position="41"/>
    </location>
</feature>
<gene>
    <name evidence="2" type="ORF">SAMN05216186_11423</name>
</gene>
<dbReference type="Proteomes" id="UP000198706">
    <property type="component" value="Unassembled WGS sequence"/>
</dbReference>
<protein>
    <submittedName>
        <fullName evidence="2">Uncharacterized protein</fullName>
    </submittedName>
</protein>
<feature type="compositionally biased region" description="Gly residues" evidence="1">
    <location>
        <begin position="1"/>
        <end position="17"/>
    </location>
</feature>
<dbReference type="AlphaFoldDB" id="A0A1G9GWV4"/>